<dbReference type="InterPro" id="IPR026466">
    <property type="entry name" value="Fim_isopep_form_D2_dom"/>
</dbReference>
<dbReference type="OrthoDB" id="3263741at2"/>
<sequence>MNHLKKLLGYIVTMAMVFTLTGVGIGAVHAEDTTYKLSLTNNGQTNHTFEVYQVFTGDLKDSTLSNIQWGNGITDEGKSKLGTASSKAESLIGQNDNSAVARTFANDLVDNNYLQKGTEVTVKPNETQDVTGLAAGYYLVKDKAESQKDQVNGANTLYILKVVKDTTATTKLDVPTVTKKVKDKNDTEGTTSEWQDSADYDIGDTIDYKIDGTLPGNYDKYTTYKYEFTDTMSAGLTYNAPAKLYVVNDSAETEIVNSETKAYYTETSENGTIKWTFSNLKDLKNVTASSIIRVKYSATLNQNAVIGATGNPNTVNLTYSNNPNKTDGGETGKTPDDTNIVFTYEAIFNKVNENKQALAGAKFELFKKVKKTDNTGFDWVSKGNLDPDPTEVSSGKYTYTFKGLDDGEYKLVETQTPAGYNTMEDKIFTIEATHTQDPEKLELTGLRVTGGLISDEGANKNATVDVSKGTISADIVNKSGTELPETGGMGTTLLYVLGGVLVALAAAYVIYTKKHEKA</sequence>
<dbReference type="Pfam" id="PF16569">
    <property type="entry name" value="GramPos_pilinBB"/>
    <property type="match status" value="1"/>
</dbReference>
<dbReference type="NCBIfam" id="TIGR01167">
    <property type="entry name" value="LPXTG_anchor"/>
    <property type="match status" value="1"/>
</dbReference>
<dbReference type="RefSeq" id="WP_074732000.1">
    <property type="nucleotide sequence ID" value="NZ_FNYK01000022.1"/>
</dbReference>
<keyword evidence="3" id="KW-0732">Signal</keyword>
<dbReference type="Pfam" id="PF00746">
    <property type="entry name" value="Gram_pos_anchor"/>
    <property type="match status" value="1"/>
</dbReference>
<organism evidence="6 7">
    <name type="scientific">Sharpea azabuensis</name>
    <dbReference type="NCBI Taxonomy" id="322505"/>
    <lineage>
        <taxon>Bacteria</taxon>
        <taxon>Bacillati</taxon>
        <taxon>Bacillota</taxon>
        <taxon>Erysipelotrichia</taxon>
        <taxon>Erysipelotrichales</taxon>
        <taxon>Coprobacillaceae</taxon>
        <taxon>Sharpea</taxon>
    </lineage>
</organism>
<dbReference type="Gene3D" id="2.60.40.10">
    <property type="entry name" value="Immunoglobulins"/>
    <property type="match status" value="1"/>
</dbReference>
<dbReference type="PROSITE" id="PS50847">
    <property type="entry name" value="GRAM_POS_ANCHORING"/>
    <property type="match status" value="1"/>
</dbReference>
<reference evidence="7" key="1">
    <citation type="submission" date="2016-10" db="EMBL/GenBank/DDBJ databases">
        <authorList>
            <person name="Varghese N."/>
        </authorList>
    </citation>
    <scope>NUCLEOTIDE SEQUENCE [LARGE SCALE GENOMIC DNA]</scope>
    <source>
        <strain evidence="7">DSM 20406</strain>
    </source>
</reference>
<keyword evidence="7" id="KW-1185">Reference proteome</keyword>
<dbReference type="AlphaFoldDB" id="A0A1H6TJG7"/>
<protein>
    <submittedName>
        <fullName evidence="6">LPXTG-motif cell wall anchor domain-containing protein/fimbrial isopeptide formation D2 domain-containing protein</fullName>
    </submittedName>
</protein>
<evidence type="ECO:0000256" key="2">
    <source>
        <dbReference type="ARBA" id="ARBA00022525"/>
    </source>
</evidence>
<dbReference type="EMBL" id="FNYK01000022">
    <property type="protein sequence ID" value="SEI76365.1"/>
    <property type="molecule type" value="Genomic_DNA"/>
</dbReference>
<dbReference type="Pfam" id="PF17802">
    <property type="entry name" value="SpaA"/>
    <property type="match status" value="1"/>
</dbReference>
<gene>
    <name evidence="6" type="ORF">SAMN04487834_102226</name>
</gene>
<dbReference type="Proteomes" id="UP000183028">
    <property type="component" value="Unassembled WGS sequence"/>
</dbReference>
<accession>A0A1H6TJG7</accession>
<keyword evidence="1" id="KW-0134">Cell wall</keyword>
<dbReference type="InterPro" id="IPR019931">
    <property type="entry name" value="LPXTG_anchor"/>
</dbReference>
<evidence type="ECO:0000256" key="3">
    <source>
        <dbReference type="ARBA" id="ARBA00022729"/>
    </source>
</evidence>
<evidence type="ECO:0000256" key="4">
    <source>
        <dbReference type="ARBA" id="ARBA00023088"/>
    </source>
</evidence>
<evidence type="ECO:0000313" key="6">
    <source>
        <dbReference type="EMBL" id="SEI76365.1"/>
    </source>
</evidence>
<dbReference type="InterPro" id="IPR041033">
    <property type="entry name" value="SpaA_PFL_dom_1"/>
</dbReference>
<dbReference type="NCBIfam" id="TIGR04226">
    <property type="entry name" value="RrgB_K2N_iso_D2"/>
    <property type="match status" value="1"/>
</dbReference>
<keyword evidence="4" id="KW-0572">Peptidoglycan-anchor</keyword>
<dbReference type="InterPro" id="IPR032334">
    <property type="entry name" value="GramPos_pilinBB"/>
</dbReference>
<evidence type="ECO:0000259" key="5">
    <source>
        <dbReference type="PROSITE" id="PS50847"/>
    </source>
</evidence>
<proteinExistence type="predicted"/>
<evidence type="ECO:0000256" key="1">
    <source>
        <dbReference type="ARBA" id="ARBA00022512"/>
    </source>
</evidence>
<keyword evidence="2" id="KW-0964">Secreted</keyword>
<feature type="domain" description="Gram-positive cocci surface proteins LPxTG" evidence="5">
    <location>
        <begin position="483"/>
        <end position="518"/>
    </location>
</feature>
<evidence type="ECO:0000313" key="7">
    <source>
        <dbReference type="Proteomes" id="UP000183028"/>
    </source>
</evidence>
<dbReference type="InterPro" id="IPR013783">
    <property type="entry name" value="Ig-like_fold"/>
</dbReference>
<dbReference type="Gene3D" id="2.60.40.740">
    <property type="match status" value="1"/>
</dbReference>
<name>A0A1H6TJG7_9FIRM</name>